<dbReference type="GO" id="GO:0032259">
    <property type="term" value="P:methylation"/>
    <property type="evidence" value="ECO:0007669"/>
    <property type="project" value="UniProtKB-KW"/>
</dbReference>
<dbReference type="RefSeq" id="WP_230736714.1">
    <property type="nucleotide sequence ID" value="NZ_JAJNDB010000004.1"/>
</dbReference>
<gene>
    <name evidence="2" type="ORF">LQ327_19360</name>
</gene>
<dbReference type="EMBL" id="JAJNDB010000004">
    <property type="protein sequence ID" value="MCD2195531.1"/>
    <property type="molecule type" value="Genomic_DNA"/>
</dbReference>
<dbReference type="CDD" id="cd02440">
    <property type="entry name" value="AdoMet_MTases"/>
    <property type="match status" value="1"/>
</dbReference>
<dbReference type="SUPFAM" id="SSF53335">
    <property type="entry name" value="S-adenosyl-L-methionine-dependent methyltransferases"/>
    <property type="match status" value="1"/>
</dbReference>
<proteinExistence type="predicted"/>
<keyword evidence="2" id="KW-0489">Methyltransferase</keyword>
<dbReference type="Pfam" id="PF13649">
    <property type="entry name" value="Methyltransf_25"/>
    <property type="match status" value="1"/>
</dbReference>
<dbReference type="Gene3D" id="3.40.50.150">
    <property type="entry name" value="Vaccinia Virus protein VP39"/>
    <property type="match status" value="1"/>
</dbReference>
<dbReference type="PANTHER" id="PTHR43591">
    <property type="entry name" value="METHYLTRANSFERASE"/>
    <property type="match status" value="1"/>
</dbReference>
<comment type="caution">
    <text evidence="2">The sequence shown here is derived from an EMBL/GenBank/DDBJ whole genome shotgun (WGS) entry which is preliminary data.</text>
</comment>
<evidence type="ECO:0000313" key="3">
    <source>
        <dbReference type="Proteomes" id="UP001199469"/>
    </source>
</evidence>
<evidence type="ECO:0000313" key="2">
    <source>
        <dbReference type="EMBL" id="MCD2195531.1"/>
    </source>
</evidence>
<feature type="domain" description="Methyltransferase" evidence="1">
    <location>
        <begin position="54"/>
        <end position="144"/>
    </location>
</feature>
<dbReference type="InterPro" id="IPR041698">
    <property type="entry name" value="Methyltransf_25"/>
</dbReference>
<dbReference type="PANTHER" id="PTHR43591:SF110">
    <property type="entry name" value="RHODANESE DOMAIN-CONTAINING PROTEIN"/>
    <property type="match status" value="1"/>
</dbReference>
<keyword evidence="2" id="KW-0808">Transferase</keyword>
<evidence type="ECO:0000259" key="1">
    <source>
        <dbReference type="Pfam" id="PF13649"/>
    </source>
</evidence>
<name>A0ABS8PB78_9PSEU</name>
<dbReference type="InterPro" id="IPR029063">
    <property type="entry name" value="SAM-dependent_MTases_sf"/>
</dbReference>
<dbReference type="Proteomes" id="UP001199469">
    <property type="component" value="Unassembled WGS sequence"/>
</dbReference>
<dbReference type="GO" id="GO:0008168">
    <property type="term" value="F:methyltransferase activity"/>
    <property type="evidence" value="ECO:0007669"/>
    <property type="project" value="UniProtKB-KW"/>
</dbReference>
<sequence>MTQQNPWLAVTGGTAGPGYAARFEALAAEGADLHGEARRVDRLLTAAGRHPGDVLDAGCGTGRVAAHLADLGHHVVGTDLDASMLAEARRARPELDWHLADLARLDLGRRFDLVVGAGNLWPLLTPGTHARVIARLAAHLRPGGLLLLGFGLDAAHVPFTLPDGVAFPDLVAYDTACVGAGLTLRTRTADWDATEPYDGGGYAVSLHALGAAHP</sequence>
<organism evidence="2 3">
    <name type="scientific">Actinomycetospora endophytica</name>
    <dbReference type="NCBI Taxonomy" id="2291215"/>
    <lineage>
        <taxon>Bacteria</taxon>
        <taxon>Bacillati</taxon>
        <taxon>Actinomycetota</taxon>
        <taxon>Actinomycetes</taxon>
        <taxon>Pseudonocardiales</taxon>
        <taxon>Pseudonocardiaceae</taxon>
        <taxon>Actinomycetospora</taxon>
    </lineage>
</organism>
<accession>A0ABS8PB78</accession>
<keyword evidence="3" id="KW-1185">Reference proteome</keyword>
<reference evidence="2 3" key="1">
    <citation type="submission" date="2021-11" db="EMBL/GenBank/DDBJ databases">
        <title>Draft genome sequence of Actinomycetospora sp. SF1 isolated from the rhizosphere soil.</title>
        <authorList>
            <person name="Duangmal K."/>
            <person name="Chantavorakit T."/>
        </authorList>
    </citation>
    <scope>NUCLEOTIDE SEQUENCE [LARGE SCALE GENOMIC DNA]</scope>
    <source>
        <strain evidence="2 3">TBRC 5722</strain>
    </source>
</reference>
<protein>
    <submittedName>
        <fullName evidence="2">Class I SAM-dependent methyltransferase</fullName>
    </submittedName>
</protein>